<dbReference type="FunCoup" id="J3PFZ5">
    <property type="interactions" value="352"/>
</dbReference>
<evidence type="ECO:0000313" key="3">
    <source>
        <dbReference type="EMBL" id="EJT70247.1"/>
    </source>
</evidence>
<dbReference type="PANTHER" id="PTHR22761">
    <property type="entry name" value="CHARGED MULTIVESICULAR BODY PROTEIN"/>
    <property type="match status" value="1"/>
</dbReference>
<reference evidence="4" key="5">
    <citation type="submission" date="2018-04" db="UniProtKB">
        <authorList>
            <consortium name="EnsemblFungi"/>
        </authorList>
    </citation>
    <scope>IDENTIFICATION</scope>
    <source>
        <strain evidence="4">R3-111a-1</strain>
    </source>
</reference>
<dbReference type="InterPro" id="IPR005024">
    <property type="entry name" value="Snf7_fam"/>
</dbReference>
<protein>
    <submittedName>
        <fullName evidence="3">Charged multivesicular body protein 5</fullName>
    </submittedName>
</protein>
<dbReference type="AlphaFoldDB" id="J3PFZ5"/>
<dbReference type="Proteomes" id="UP000006039">
    <property type="component" value="Unassembled WGS sequence"/>
</dbReference>
<dbReference type="Pfam" id="PF03357">
    <property type="entry name" value="Snf7"/>
    <property type="match status" value="1"/>
</dbReference>
<dbReference type="Gene3D" id="6.10.250.1710">
    <property type="match status" value="1"/>
</dbReference>
<dbReference type="EnsemblFungi" id="EJT70247">
    <property type="protein sequence ID" value="EJT70247"/>
    <property type="gene ID" value="GGTG_12420"/>
</dbReference>
<reference evidence="3" key="2">
    <citation type="submission" date="2010-07" db="EMBL/GenBank/DDBJ databases">
        <authorList>
            <consortium name="The Broad Institute Genome Sequencing Platform"/>
            <consortium name="Broad Institute Genome Sequencing Center for Infectious Disease"/>
            <person name="Ma L.-J."/>
            <person name="Dead R."/>
            <person name="Young S."/>
            <person name="Zeng Q."/>
            <person name="Koehrsen M."/>
            <person name="Alvarado L."/>
            <person name="Berlin A."/>
            <person name="Chapman S.B."/>
            <person name="Chen Z."/>
            <person name="Freedman E."/>
            <person name="Gellesch M."/>
            <person name="Goldberg J."/>
            <person name="Griggs A."/>
            <person name="Gujja S."/>
            <person name="Heilman E.R."/>
            <person name="Heiman D."/>
            <person name="Hepburn T."/>
            <person name="Howarth C."/>
            <person name="Jen D."/>
            <person name="Larson L."/>
            <person name="Mehta T."/>
            <person name="Neiman D."/>
            <person name="Pearson M."/>
            <person name="Roberts A."/>
            <person name="Saif S."/>
            <person name="Shea T."/>
            <person name="Shenoy N."/>
            <person name="Sisk P."/>
            <person name="Stolte C."/>
            <person name="Sykes S."/>
            <person name="Walk T."/>
            <person name="White J."/>
            <person name="Yandava C."/>
            <person name="Haas B."/>
            <person name="Nusbaum C."/>
            <person name="Birren B."/>
        </authorList>
    </citation>
    <scope>NUCLEOTIDE SEQUENCE</scope>
    <source>
        <strain evidence="3">R3-111a-1</strain>
    </source>
</reference>
<reference evidence="3" key="3">
    <citation type="submission" date="2010-09" db="EMBL/GenBank/DDBJ databases">
        <title>Annotation of Gaeumannomyces graminis var. tritici R3-111a-1.</title>
        <authorList>
            <consortium name="The Broad Institute Genome Sequencing Platform"/>
            <person name="Ma L.-J."/>
            <person name="Dead R."/>
            <person name="Young S.K."/>
            <person name="Zeng Q."/>
            <person name="Gargeya S."/>
            <person name="Fitzgerald M."/>
            <person name="Haas B."/>
            <person name="Abouelleil A."/>
            <person name="Alvarado L."/>
            <person name="Arachchi H.M."/>
            <person name="Berlin A."/>
            <person name="Brown A."/>
            <person name="Chapman S.B."/>
            <person name="Chen Z."/>
            <person name="Dunbar C."/>
            <person name="Freedman E."/>
            <person name="Gearin G."/>
            <person name="Gellesch M."/>
            <person name="Goldberg J."/>
            <person name="Griggs A."/>
            <person name="Gujja S."/>
            <person name="Heiman D."/>
            <person name="Howarth C."/>
            <person name="Larson L."/>
            <person name="Lui A."/>
            <person name="MacDonald P.J.P."/>
            <person name="Mehta T."/>
            <person name="Montmayeur A."/>
            <person name="Murphy C."/>
            <person name="Neiman D."/>
            <person name="Pearson M."/>
            <person name="Priest M."/>
            <person name="Roberts A."/>
            <person name="Saif S."/>
            <person name="Shea T."/>
            <person name="Shenoy N."/>
            <person name="Sisk P."/>
            <person name="Stolte C."/>
            <person name="Sykes S."/>
            <person name="Yandava C."/>
            <person name="Wortman J."/>
            <person name="Nusbaum C."/>
            <person name="Birren B."/>
        </authorList>
    </citation>
    <scope>NUCLEOTIDE SEQUENCE</scope>
    <source>
        <strain evidence="3">R3-111a-1</strain>
    </source>
</reference>
<dbReference type="GeneID" id="20352878"/>
<accession>J3PFZ5</accession>
<reference evidence="5" key="1">
    <citation type="submission" date="2010-07" db="EMBL/GenBank/DDBJ databases">
        <title>The genome sequence of Gaeumannomyces graminis var. tritici strain R3-111a-1.</title>
        <authorList>
            <consortium name="The Broad Institute Genome Sequencing Platform"/>
            <person name="Ma L.-J."/>
            <person name="Dead R."/>
            <person name="Young S."/>
            <person name="Zeng Q."/>
            <person name="Koehrsen M."/>
            <person name="Alvarado L."/>
            <person name="Berlin A."/>
            <person name="Chapman S.B."/>
            <person name="Chen Z."/>
            <person name="Freedman E."/>
            <person name="Gellesch M."/>
            <person name="Goldberg J."/>
            <person name="Griggs A."/>
            <person name="Gujja S."/>
            <person name="Heilman E.R."/>
            <person name="Heiman D."/>
            <person name="Hepburn T."/>
            <person name="Howarth C."/>
            <person name="Jen D."/>
            <person name="Larson L."/>
            <person name="Mehta T."/>
            <person name="Neiman D."/>
            <person name="Pearson M."/>
            <person name="Roberts A."/>
            <person name="Saif S."/>
            <person name="Shea T."/>
            <person name="Shenoy N."/>
            <person name="Sisk P."/>
            <person name="Stolte C."/>
            <person name="Sykes S."/>
            <person name="Walk T."/>
            <person name="White J."/>
            <person name="Yandava C."/>
            <person name="Haas B."/>
            <person name="Nusbaum C."/>
            <person name="Birren B."/>
        </authorList>
    </citation>
    <scope>NUCLEOTIDE SEQUENCE [LARGE SCALE GENOMIC DNA]</scope>
    <source>
        <strain evidence="5">R3-111a-1</strain>
    </source>
</reference>
<keyword evidence="2" id="KW-0175">Coiled coil</keyword>
<reference evidence="4" key="4">
    <citation type="journal article" date="2015" name="G3 (Bethesda)">
        <title>Genome sequences of three phytopathogenic species of the Magnaporthaceae family of fungi.</title>
        <authorList>
            <person name="Okagaki L.H."/>
            <person name="Nunes C.C."/>
            <person name="Sailsbery J."/>
            <person name="Clay B."/>
            <person name="Brown D."/>
            <person name="John T."/>
            <person name="Oh Y."/>
            <person name="Young N."/>
            <person name="Fitzgerald M."/>
            <person name="Haas B.J."/>
            <person name="Zeng Q."/>
            <person name="Young S."/>
            <person name="Adiconis X."/>
            <person name="Fan L."/>
            <person name="Levin J.Z."/>
            <person name="Mitchell T.K."/>
            <person name="Okubara P.A."/>
            <person name="Farman M.L."/>
            <person name="Kohn L.M."/>
            <person name="Birren B."/>
            <person name="Ma L.-J."/>
            <person name="Dean R.A."/>
        </authorList>
    </citation>
    <scope>NUCLEOTIDE SEQUENCE</scope>
    <source>
        <strain evidence="4">R3-111a-1</strain>
    </source>
</reference>
<organism evidence="3">
    <name type="scientific">Gaeumannomyces tritici (strain R3-111a-1)</name>
    <name type="common">Wheat and barley take-all root rot fungus</name>
    <name type="synonym">Gaeumannomyces graminis var. tritici</name>
    <dbReference type="NCBI Taxonomy" id="644352"/>
    <lineage>
        <taxon>Eukaryota</taxon>
        <taxon>Fungi</taxon>
        <taxon>Dikarya</taxon>
        <taxon>Ascomycota</taxon>
        <taxon>Pezizomycotina</taxon>
        <taxon>Sordariomycetes</taxon>
        <taxon>Sordariomycetidae</taxon>
        <taxon>Magnaporthales</taxon>
        <taxon>Magnaporthaceae</taxon>
        <taxon>Gaeumannomyces</taxon>
    </lineage>
</organism>
<evidence type="ECO:0000313" key="5">
    <source>
        <dbReference type="Proteomes" id="UP000006039"/>
    </source>
</evidence>
<sequence length="305" mass="34460">MNRLFGSADKAPKPTIDQTVTNLQKRVSEYDVHIKEKNNELSALAKEMRASFSAARKETIKKKMRRILVDRGGIEKRQGELQGQLDNLWRTQDMQTTLQNSMVVVDALKTTTKELKRQYGKVDLDKIERMQDEMADLMDVGAEINDAISRGIGMPEDLDEAELDAELDALGDEAEYEFEMQRASATPGFLEDEVPDFVDEPVATDKTKMQEAASATDRGGFCFTIRTRRRRLGFIPHIATMIMQERFLLSRTQPTTAFTTTRRAAGRIVTPTLNIYISSPPNQPRTHALQNPYAIRSMQGTTLTP</sequence>
<dbReference type="VEuPathDB" id="FungiDB:GGTG_12420"/>
<dbReference type="EMBL" id="GL385402">
    <property type="protein sequence ID" value="EJT70247.1"/>
    <property type="molecule type" value="Genomic_DNA"/>
</dbReference>
<dbReference type="OrthoDB" id="3973241at2759"/>
<dbReference type="eggNOG" id="KOG1655">
    <property type="taxonomic scope" value="Eukaryota"/>
</dbReference>
<proteinExistence type="inferred from homology"/>
<dbReference type="HOGENOM" id="CLU_079409_0_0_1"/>
<evidence type="ECO:0000313" key="4">
    <source>
        <dbReference type="EnsemblFungi" id="EJT70247"/>
    </source>
</evidence>
<dbReference type="STRING" id="644352.J3PFZ5"/>
<evidence type="ECO:0000256" key="1">
    <source>
        <dbReference type="ARBA" id="ARBA00006190"/>
    </source>
</evidence>
<dbReference type="GO" id="GO:0032511">
    <property type="term" value="P:late endosome to vacuole transport via multivesicular body sorting pathway"/>
    <property type="evidence" value="ECO:0007669"/>
    <property type="project" value="TreeGrafter"/>
</dbReference>
<keyword evidence="5" id="KW-1185">Reference proteome</keyword>
<dbReference type="PANTHER" id="PTHR22761:SF12">
    <property type="entry name" value="CHARGED MULTIVESICULAR BODY PROTEIN 5"/>
    <property type="match status" value="1"/>
</dbReference>
<dbReference type="RefSeq" id="XP_009228581.1">
    <property type="nucleotide sequence ID" value="XM_009230317.1"/>
</dbReference>
<dbReference type="GO" id="GO:0006900">
    <property type="term" value="P:vesicle budding from membrane"/>
    <property type="evidence" value="ECO:0007669"/>
    <property type="project" value="TreeGrafter"/>
</dbReference>
<gene>
    <name evidence="4" type="primary">20352878</name>
    <name evidence="3" type="ORF">GGTG_12420</name>
</gene>
<name>J3PFZ5_GAET3</name>
<evidence type="ECO:0000256" key="2">
    <source>
        <dbReference type="ARBA" id="ARBA00023054"/>
    </source>
</evidence>
<comment type="similarity">
    <text evidence="1">Belongs to the SNF7 family.</text>
</comment>
<dbReference type="GO" id="GO:0005771">
    <property type="term" value="C:multivesicular body"/>
    <property type="evidence" value="ECO:0007669"/>
    <property type="project" value="TreeGrafter"/>
</dbReference>